<dbReference type="Pfam" id="PF22029">
    <property type="entry name" value="PhyR_sigma2"/>
    <property type="match status" value="1"/>
</dbReference>
<protein>
    <submittedName>
        <fullName evidence="8">RNA polymerase sigma factor</fullName>
    </submittedName>
</protein>
<dbReference type="SUPFAM" id="SSF88946">
    <property type="entry name" value="Sigma2 domain of RNA polymerase sigma factors"/>
    <property type="match status" value="1"/>
</dbReference>
<name>A0ABY8IDT6_9HYPH</name>
<dbReference type="Gene3D" id="1.10.10.10">
    <property type="entry name" value="Winged helix-like DNA-binding domain superfamily/Winged helix DNA-binding domain"/>
    <property type="match status" value="1"/>
</dbReference>
<accession>A0ABY8IDT6</accession>
<evidence type="ECO:0000256" key="5">
    <source>
        <dbReference type="SAM" id="MobiDB-lite"/>
    </source>
</evidence>
<dbReference type="Proteomes" id="UP000318939">
    <property type="component" value="Chromosome"/>
</dbReference>
<evidence type="ECO:0000256" key="2">
    <source>
        <dbReference type="ARBA" id="ARBA00023015"/>
    </source>
</evidence>
<evidence type="ECO:0000313" key="8">
    <source>
        <dbReference type="EMBL" id="WFS21532.1"/>
    </source>
</evidence>
<dbReference type="RefSeq" id="WP_142823366.1">
    <property type="nucleotide sequence ID" value="NZ_CP117267.1"/>
</dbReference>
<sequence length="170" mass="18722">MRAPIPAPDIRRDLVGLLPKLRRFAVTLTGDVADADELLQKVCQRSVAKIHLWNTEERLDSWLYAMTRQVWVEESRRHRVRAGAPRAVAGQKGDATLQQPRPTEGSESHQAITALPEGLASVFLLADVEGHSYKQTADILGIPLSIVASRLANARLAFAAAGRNRLSQRS</sequence>
<comment type="similarity">
    <text evidence="1">Belongs to the sigma-70 factor family. ECF subfamily.</text>
</comment>
<dbReference type="EMBL" id="CP117267">
    <property type="protein sequence ID" value="WFS21532.1"/>
    <property type="molecule type" value="Genomic_DNA"/>
</dbReference>
<evidence type="ECO:0000256" key="3">
    <source>
        <dbReference type="ARBA" id="ARBA00023082"/>
    </source>
</evidence>
<evidence type="ECO:0000259" key="7">
    <source>
        <dbReference type="Pfam" id="PF22029"/>
    </source>
</evidence>
<evidence type="ECO:0000259" key="6">
    <source>
        <dbReference type="Pfam" id="PF08281"/>
    </source>
</evidence>
<reference evidence="8" key="2">
    <citation type="journal article" date="2023" name="MicrobiologyOpen">
        <title>Genomics of the tumorigenes clade of the family Rhizobiaceae and description of Rhizobium rhododendri sp. nov.</title>
        <authorList>
            <person name="Kuzmanovic N."/>
            <person name="diCenzo G.C."/>
            <person name="Bunk B."/>
            <person name="Sproeer C."/>
            <person name="Fruehling A."/>
            <person name="Neumann-Schaal M."/>
            <person name="Overmann J."/>
            <person name="Smalla K."/>
        </authorList>
    </citation>
    <scope>NUCLEOTIDE SEQUENCE</scope>
    <source>
        <strain evidence="8">Rho-6.2</strain>
    </source>
</reference>
<keyword evidence="2" id="KW-0805">Transcription regulation</keyword>
<dbReference type="InterPro" id="IPR036388">
    <property type="entry name" value="WH-like_DNA-bd_sf"/>
</dbReference>
<evidence type="ECO:0000313" key="9">
    <source>
        <dbReference type="Proteomes" id="UP000318939"/>
    </source>
</evidence>
<feature type="domain" description="RNA polymerase sigma factor 70 region 4 type 2" evidence="6">
    <location>
        <begin position="109"/>
        <end position="156"/>
    </location>
</feature>
<dbReference type="InterPro" id="IPR039425">
    <property type="entry name" value="RNA_pol_sigma-70-like"/>
</dbReference>
<dbReference type="PANTHER" id="PTHR43133">
    <property type="entry name" value="RNA POLYMERASE ECF-TYPE SIGMA FACTO"/>
    <property type="match status" value="1"/>
</dbReference>
<dbReference type="InterPro" id="IPR013325">
    <property type="entry name" value="RNA_pol_sigma_r2"/>
</dbReference>
<gene>
    <name evidence="8" type="ORF">PR018_10080</name>
</gene>
<keyword evidence="3" id="KW-0731">Sigma factor</keyword>
<reference evidence="8" key="1">
    <citation type="journal article" date="2019" name="Phytopathology">
        <title>A Novel Group of Rhizobium tumorigenes-Like Agrobacteria Associated with Crown Gall Disease of Rhododendron and Blueberry.</title>
        <authorList>
            <person name="Kuzmanovic N."/>
            <person name="Behrens P."/>
            <person name="Idczak E."/>
            <person name="Wagner S."/>
            <person name="Gotz M."/>
            <person name="Sproer C."/>
            <person name="Bunk B."/>
            <person name="Overmann J."/>
            <person name="Smalla K."/>
        </authorList>
    </citation>
    <scope>NUCLEOTIDE SEQUENCE</scope>
    <source>
        <strain evidence="8">Rho-6.2</strain>
    </source>
</reference>
<feature type="domain" description="PhyR sigma2" evidence="7">
    <location>
        <begin position="17"/>
        <end position="66"/>
    </location>
</feature>
<dbReference type="NCBIfam" id="TIGR02937">
    <property type="entry name" value="sigma70-ECF"/>
    <property type="match status" value="1"/>
</dbReference>
<dbReference type="SUPFAM" id="SSF88659">
    <property type="entry name" value="Sigma3 and sigma4 domains of RNA polymerase sigma factors"/>
    <property type="match status" value="1"/>
</dbReference>
<dbReference type="Pfam" id="PF08281">
    <property type="entry name" value="Sigma70_r4_2"/>
    <property type="match status" value="1"/>
</dbReference>
<keyword evidence="4" id="KW-0804">Transcription</keyword>
<organism evidence="8 9">
    <name type="scientific">Rhizobium rhododendri</name>
    <dbReference type="NCBI Taxonomy" id="2506430"/>
    <lineage>
        <taxon>Bacteria</taxon>
        <taxon>Pseudomonadati</taxon>
        <taxon>Pseudomonadota</taxon>
        <taxon>Alphaproteobacteria</taxon>
        <taxon>Hyphomicrobiales</taxon>
        <taxon>Rhizobiaceae</taxon>
        <taxon>Rhizobium/Agrobacterium group</taxon>
        <taxon>Rhizobium</taxon>
    </lineage>
</organism>
<proteinExistence type="inferred from homology"/>
<dbReference type="InterPro" id="IPR053866">
    <property type="entry name" value="PhyR_sigma2"/>
</dbReference>
<evidence type="ECO:0000256" key="4">
    <source>
        <dbReference type="ARBA" id="ARBA00023163"/>
    </source>
</evidence>
<keyword evidence="9" id="KW-1185">Reference proteome</keyword>
<dbReference type="InterPro" id="IPR013249">
    <property type="entry name" value="RNA_pol_sigma70_r4_t2"/>
</dbReference>
<evidence type="ECO:0000256" key="1">
    <source>
        <dbReference type="ARBA" id="ARBA00010641"/>
    </source>
</evidence>
<dbReference type="Gene3D" id="1.10.1740.10">
    <property type="match status" value="1"/>
</dbReference>
<dbReference type="InterPro" id="IPR014284">
    <property type="entry name" value="RNA_pol_sigma-70_dom"/>
</dbReference>
<dbReference type="PANTHER" id="PTHR43133:SF25">
    <property type="entry name" value="RNA POLYMERASE SIGMA FACTOR RFAY-RELATED"/>
    <property type="match status" value="1"/>
</dbReference>
<feature type="region of interest" description="Disordered" evidence="5">
    <location>
        <begin position="82"/>
        <end position="108"/>
    </location>
</feature>
<dbReference type="InterPro" id="IPR013324">
    <property type="entry name" value="RNA_pol_sigma_r3/r4-like"/>
</dbReference>